<proteinExistence type="inferred from homology"/>
<dbReference type="PROSITE" id="PS00375">
    <property type="entry name" value="UDPGT"/>
    <property type="match status" value="1"/>
</dbReference>
<dbReference type="GO" id="GO:0008194">
    <property type="term" value="F:UDP-glycosyltransferase activity"/>
    <property type="evidence" value="ECO:0007669"/>
    <property type="project" value="InterPro"/>
</dbReference>
<dbReference type="FunFam" id="3.40.50.2000:FF:000021">
    <property type="entry name" value="UDP-glucuronosyltransferase"/>
    <property type="match status" value="1"/>
</dbReference>
<dbReference type="SUPFAM" id="SSF53756">
    <property type="entry name" value="UDP-Glycosyltransferase/glycogen phosphorylase"/>
    <property type="match status" value="1"/>
</dbReference>
<keyword evidence="2 4" id="KW-0328">Glycosyltransferase</keyword>
<feature type="chain" id="PRO_5012079896" evidence="6">
    <location>
        <begin position="25"/>
        <end position="548"/>
    </location>
</feature>
<feature type="signal peptide" evidence="6">
    <location>
        <begin position="1"/>
        <end position="24"/>
    </location>
</feature>
<evidence type="ECO:0000256" key="5">
    <source>
        <dbReference type="SAM" id="Phobius"/>
    </source>
</evidence>
<organism evidence="7 8">
    <name type="scientific">Anopheles farauti</name>
    <dbReference type="NCBI Taxonomy" id="69004"/>
    <lineage>
        <taxon>Eukaryota</taxon>
        <taxon>Metazoa</taxon>
        <taxon>Ecdysozoa</taxon>
        <taxon>Arthropoda</taxon>
        <taxon>Hexapoda</taxon>
        <taxon>Insecta</taxon>
        <taxon>Pterygota</taxon>
        <taxon>Neoptera</taxon>
        <taxon>Endopterygota</taxon>
        <taxon>Diptera</taxon>
        <taxon>Nematocera</taxon>
        <taxon>Culicoidea</taxon>
        <taxon>Culicidae</taxon>
        <taxon>Anophelinae</taxon>
        <taxon>Anopheles</taxon>
    </lineage>
</organism>
<evidence type="ECO:0000256" key="6">
    <source>
        <dbReference type="SAM" id="SignalP"/>
    </source>
</evidence>
<dbReference type="PANTHER" id="PTHR48043:SF159">
    <property type="entry name" value="EG:EG0003.4 PROTEIN-RELATED"/>
    <property type="match status" value="1"/>
</dbReference>
<name>A0A1Y9HAI0_9DIPT</name>
<evidence type="ECO:0000256" key="4">
    <source>
        <dbReference type="RuleBase" id="RU003718"/>
    </source>
</evidence>
<evidence type="ECO:0000313" key="8">
    <source>
        <dbReference type="Proteomes" id="UP000075886"/>
    </source>
</evidence>
<protein>
    <submittedName>
        <fullName evidence="7">Uncharacterized protein</fullName>
    </submittedName>
</protein>
<dbReference type="Gene3D" id="3.40.50.2000">
    <property type="entry name" value="Glycogen Phosphorylase B"/>
    <property type="match status" value="1"/>
</dbReference>
<keyword evidence="5" id="KW-0472">Membrane</keyword>
<dbReference type="PANTHER" id="PTHR48043">
    <property type="entry name" value="EG:EG0003.4 PROTEIN-RELATED"/>
    <property type="match status" value="1"/>
</dbReference>
<keyword evidence="5" id="KW-1133">Transmembrane helix</keyword>
<reference evidence="7" key="2">
    <citation type="submission" date="2020-05" db="UniProtKB">
        <authorList>
            <consortium name="EnsemblMetazoa"/>
        </authorList>
    </citation>
    <scope>IDENTIFICATION</scope>
    <source>
        <strain evidence="7">FAR1</strain>
    </source>
</reference>
<dbReference type="InterPro" id="IPR002213">
    <property type="entry name" value="UDP_glucos_trans"/>
</dbReference>
<sequence>MKSVQRIGVVVLLGLTLALTPVQPAKILSIFPTTSKSHWILGSALMKELAMDGHEVTVISPFTLKNAPKTYRHVEIVYNRGVFEEMMDKVFDKIDDSIVEKMLELGVFVTEIVNTTLTSPEVQKLLHSDETFDLLVLEVFLDDAFLGFADRFNCPVVGMSTFGASTWVNSLTGSPQPLSYVPHPMSSFTDKMNFWQRLGNVLFTAFDEALVKVMVEPTYERYYREYFPNATRSLEEMRRRGVSLILVNSHFSLSFPRPYLPNLIEIGGFHVNRKVNPLPEVRLQVLNLQAMTSFIAKHNTTLPGHQNIIEQSEHGVIYFSMGSNLKPSKMDKQKRDDVIKVLSTVKQNIIWKWDDDTLVLDKKKFLLGKWFPQDDILAHPNVKLFITHGGLLSCTESIHHGVPIVGIPIFGDQLLNMAKAEQSGWGVGVAYTDLNERTFSKAINKVLGDESYISNIKSISRRLRDQPVPPIEMATFWIEYVLRHDGAKHLISAAQDLNFVEYNNLDVYTFIGTVIALVICLVRFGVTLLVRRLFPSNKKRANSAKKRN</sequence>
<dbReference type="AlphaFoldDB" id="A0A1Y9HAI0"/>
<reference evidence="8" key="1">
    <citation type="submission" date="2014-01" db="EMBL/GenBank/DDBJ databases">
        <title>The Genome Sequence of Anopheles farauti FAR1 (V2).</title>
        <authorList>
            <consortium name="The Broad Institute Genomics Platform"/>
            <person name="Neafsey D.E."/>
            <person name="Besansky N."/>
            <person name="Howell P."/>
            <person name="Walton C."/>
            <person name="Young S.K."/>
            <person name="Zeng Q."/>
            <person name="Gargeya S."/>
            <person name="Fitzgerald M."/>
            <person name="Haas B."/>
            <person name="Abouelleil A."/>
            <person name="Allen A.W."/>
            <person name="Alvarado L."/>
            <person name="Arachchi H.M."/>
            <person name="Berlin A.M."/>
            <person name="Chapman S.B."/>
            <person name="Gainer-Dewar J."/>
            <person name="Goldberg J."/>
            <person name="Griggs A."/>
            <person name="Gujja S."/>
            <person name="Hansen M."/>
            <person name="Howarth C."/>
            <person name="Imamovic A."/>
            <person name="Ireland A."/>
            <person name="Larimer J."/>
            <person name="McCowan C."/>
            <person name="Murphy C."/>
            <person name="Pearson M."/>
            <person name="Poon T.W."/>
            <person name="Priest M."/>
            <person name="Roberts A."/>
            <person name="Saif S."/>
            <person name="Shea T."/>
            <person name="Sisk P."/>
            <person name="Sykes S."/>
            <person name="Wortman J."/>
            <person name="Nusbaum C."/>
            <person name="Birren B."/>
        </authorList>
    </citation>
    <scope>NUCLEOTIDE SEQUENCE [LARGE SCALE GENOMIC DNA]</scope>
    <source>
        <strain evidence="8">FAR1</strain>
    </source>
</reference>
<keyword evidence="6" id="KW-0732">Signal</keyword>
<dbReference type="Proteomes" id="UP000075886">
    <property type="component" value="Unassembled WGS sequence"/>
</dbReference>
<evidence type="ECO:0000256" key="1">
    <source>
        <dbReference type="ARBA" id="ARBA00009995"/>
    </source>
</evidence>
<feature type="transmembrane region" description="Helical" evidence="5">
    <location>
        <begin position="507"/>
        <end position="530"/>
    </location>
</feature>
<dbReference type="EMBL" id="AXCN02000553">
    <property type="status" value="NOT_ANNOTATED_CDS"/>
    <property type="molecule type" value="Genomic_DNA"/>
</dbReference>
<dbReference type="CDD" id="cd03784">
    <property type="entry name" value="GT1_Gtf-like"/>
    <property type="match status" value="1"/>
</dbReference>
<keyword evidence="8" id="KW-1185">Reference proteome</keyword>
<dbReference type="InterPro" id="IPR035595">
    <property type="entry name" value="UDP_glycos_trans_CS"/>
</dbReference>
<evidence type="ECO:0000313" key="7">
    <source>
        <dbReference type="EnsemblMetazoa" id="AFAF021617-PA"/>
    </source>
</evidence>
<keyword evidence="3 4" id="KW-0808">Transferase</keyword>
<evidence type="ECO:0000256" key="3">
    <source>
        <dbReference type="ARBA" id="ARBA00022679"/>
    </source>
</evidence>
<dbReference type="EnsemblMetazoa" id="AFAF021617-RA">
    <property type="protein sequence ID" value="AFAF021617-PA"/>
    <property type="gene ID" value="AFAF021617"/>
</dbReference>
<dbReference type="VEuPathDB" id="VectorBase:AFAF021617"/>
<dbReference type="Pfam" id="PF00201">
    <property type="entry name" value="UDPGT"/>
    <property type="match status" value="2"/>
</dbReference>
<keyword evidence="5" id="KW-0812">Transmembrane</keyword>
<dbReference type="InterPro" id="IPR050271">
    <property type="entry name" value="UDP-glycosyltransferase"/>
</dbReference>
<comment type="similarity">
    <text evidence="1 4">Belongs to the UDP-glycosyltransferase family.</text>
</comment>
<evidence type="ECO:0000256" key="2">
    <source>
        <dbReference type="ARBA" id="ARBA00022676"/>
    </source>
</evidence>
<accession>A0A1Y9HAI0</accession>